<dbReference type="AlphaFoldDB" id="A0A410WQK4"/>
<reference evidence="3 4" key="1">
    <citation type="submission" date="2018-01" db="EMBL/GenBank/DDBJ databases">
        <title>The whole genome sequencing and assembly of Paenibacillus chitinolyticus KCCM 41400 strain.</title>
        <authorList>
            <person name="Kim J.-Y."/>
            <person name="Park M.-K."/>
            <person name="Lee Y.-J."/>
            <person name="Yi H."/>
            <person name="Bahn Y.-S."/>
            <person name="Kim J.F."/>
            <person name="Lee D.-W."/>
        </authorList>
    </citation>
    <scope>NUCLEOTIDE SEQUENCE [LARGE SCALE GENOMIC DNA]</scope>
    <source>
        <strain evidence="3 4">KCCM 41400</strain>
    </source>
</reference>
<dbReference type="Proteomes" id="UP001527202">
    <property type="component" value="Unassembled WGS sequence"/>
</dbReference>
<accession>A0A410WQK4</accession>
<feature type="signal peptide" evidence="1">
    <location>
        <begin position="1"/>
        <end position="26"/>
    </location>
</feature>
<dbReference type="PROSITE" id="PS51257">
    <property type="entry name" value="PROKAR_LIPOPROTEIN"/>
    <property type="match status" value="1"/>
</dbReference>
<gene>
    <name evidence="2" type="ORF">M5X16_09440</name>
    <name evidence="3" type="ORF">PC41400_02950</name>
</gene>
<organism evidence="3 4">
    <name type="scientific">Paenibacillus chitinolyticus</name>
    <dbReference type="NCBI Taxonomy" id="79263"/>
    <lineage>
        <taxon>Bacteria</taxon>
        <taxon>Bacillati</taxon>
        <taxon>Bacillota</taxon>
        <taxon>Bacilli</taxon>
        <taxon>Bacillales</taxon>
        <taxon>Paenibacillaceae</taxon>
        <taxon>Paenibacillus</taxon>
    </lineage>
</organism>
<evidence type="ECO:0000256" key="1">
    <source>
        <dbReference type="SAM" id="SignalP"/>
    </source>
</evidence>
<evidence type="ECO:0000313" key="3">
    <source>
        <dbReference type="EMBL" id="QAV16709.1"/>
    </source>
</evidence>
<dbReference type="Proteomes" id="UP000288943">
    <property type="component" value="Chromosome"/>
</dbReference>
<dbReference type="OrthoDB" id="6385276at2"/>
<feature type="chain" id="PRO_5039706455" evidence="1">
    <location>
        <begin position="27"/>
        <end position="140"/>
    </location>
</feature>
<proteinExistence type="predicted"/>
<dbReference type="RefSeq" id="WP_042233695.1">
    <property type="nucleotide sequence ID" value="NZ_CP026520.1"/>
</dbReference>
<evidence type="ECO:0000313" key="2">
    <source>
        <dbReference type="EMBL" id="MCY9595998.1"/>
    </source>
</evidence>
<keyword evidence="1" id="KW-0732">Signal</keyword>
<sequence>MRKISGKRSFVLMLLLIFACSGALTACGFQNKSEQVGGSAVSGAAPTIDATLTQEGTSAVISYKVSNLKIAGDSMGAAPKQGEGHLHIYVDGVQKAMLKTDAPVRLENIPPGKHTIKLSLQQNDHVPLNVEKVFDVTIKK</sequence>
<protein>
    <submittedName>
        <fullName evidence="2">DUF6130 family protein</fullName>
    </submittedName>
</protein>
<evidence type="ECO:0000313" key="4">
    <source>
        <dbReference type="Proteomes" id="UP000288943"/>
    </source>
</evidence>
<dbReference type="GeneID" id="95373773"/>
<keyword evidence="5" id="KW-1185">Reference proteome</keyword>
<dbReference type="EMBL" id="JAMDMJ010000010">
    <property type="protein sequence ID" value="MCY9595998.1"/>
    <property type="molecule type" value="Genomic_DNA"/>
</dbReference>
<reference evidence="2 5" key="2">
    <citation type="submission" date="2022-05" db="EMBL/GenBank/DDBJ databases">
        <title>Genome Sequencing of Bee-Associated Microbes.</title>
        <authorList>
            <person name="Dunlap C."/>
        </authorList>
    </citation>
    <scope>NUCLEOTIDE SEQUENCE [LARGE SCALE GENOMIC DNA]</scope>
    <source>
        <strain evidence="2 5">NRRL B-23120</strain>
    </source>
</reference>
<evidence type="ECO:0000313" key="5">
    <source>
        <dbReference type="Proteomes" id="UP001527202"/>
    </source>
</evidence>
<dbReference type="EMBL" id="CP026520">
    <property type="protein sequence ID" value="QAV16709.1"/>
    <property type="molecule type" value="Genomic_DNA"/>
</dbReference>
<dbReference type="KEGG" id="pchi:PC41400_02950"/>
<name>A0A410WQK4_9BACL</name>